<dbReference type="RefSeq" id="WP_141493514.1">
    <property type="nucleotide sequence ID" value="NZ_CP032485.1"/>
</dbReference>
<protein>
    <submittedName>
        <fullName evidence="6">DUF1656 domain-containing protein</fullName>
    </submittedName>
</protein>
<organism evidence="6 7">
    <name type="scientific">Neokomagataea tanensis</name>
    <dbReference type="NCBI Taxonomy" id="661191"/>
    <lineage>
        <taxon>Bacteria</taxon>
        <taxon>Pseudomonadati</taxon>
        <taxon>Pseudomonadota</taxon>
        <taxon>Alphaproteobacteria</taxon>
        <taxon>Acetobacterales</taxon>
        <taxon>Acetobacteraceae</taxon>
        <taxon>Neokomagataea</taxon>
    </lineage>
</organism>
<dbReference type="Proteomes" id="UP000317214">
    <property type="component" value="Chromosome"/>
</dbReference>
<gene>
    <name evidence="6" type="ORF">D5366_10235</name>
</gene>
<feature type="transmembrane region" description="Helical" evidence="5">
    <location>
        <begin position="7"/>
        <end position="29"/>
    </location>
</feature>
<evidence type="ECO:0000313" key="7">
    <source>
        <dbReference type="Proteomes" id="UP000317214"/>
    </source>
</evidence>
<dbReference type="EMBL" id="CP032485">
    <property type="protein sequence ID" value="QDH25527.1"/>
    <property type="molecule type" value="Genomic_DNA"/>
</dbReference>
<keyword evidence="1" id="KW-1003">Cell membrane</keyword>
<evidence type="ECO:0000256" key="5">
    <source>
        <dbReference type="SAM" id="Phobius"/>
    </source>
</evidence>
<reference evidence="6 7" key="1">
    <citation type="submission" date="2018-09" db="EMBL/GenBank/DDBJ databases">
        <title>The complete genome sequence of Neokomagataea tanensis NBRC 106556(T).</title>
        <authorList>
            <person name="Chua K.-O."/>
            <person name="See-Too W.-S."/>
            <person name="Hong K.-W."/>
            <person name="Yin W.-F."/>
            <person name="Chan K.-G."/>
        </authorList>
    </citation>
    <scope>NUCLEOTIDE SEQUENCE [LARGE SCALE GENOMIC DNA]</scope>
    <source>
        <strain evidence="7">AH13 \ NBRC 106556</strain>
    </source>
</reference>
<dbReference type="InterPro" id="IPR012451">
    <property type="entry name" value="DUF1656"/>
</dbReference>
<evidence type="ECO:0000256" key="1">
    <source>
        <dbReference type="ARBA" id="ARBA00022475"/>
    </source>
</evidence>
<evidence type="ECO:0000256" key="3">
    <source>
        <dbReference type="ARBA" id="ARBA00022989"/>
    </source>
</evidence>
<dbReference type="OrthoDB" id="7021192at2"/>
<keyword evidence="4 5" id="KW-0472">Membrane</keyword>
<feature type="transmembrane region" description="Helical" evidence="5">
    <location>
        <begin position="41"/>
        <end position="63"/>
    </location>
</feature>
<keyword evidence="2 5" id="KW-0812">Transmembrane</keyword>
<dbReference type="KEGG" id="ntn:D5366_10235"/>
<keyword evidence="7" id="KW-1185">Reference proteome</keyword>
<sequence>MLAEFNIFGVFVAPVSVYALVALVITFSFRRFLWKVGLLNWIWHVPLFEIAFFVCTLCLLLMFA</sequence>
<dbReference type="AlphaFoldDB" id="A0A4Y6VAN9"/>
<evidence type="ECO:0000313" key="6">
    <source>
        <dbReference type="EMBL" id="QDH25527.1"/>
    </source>
</evidence>
<proteinExistence type="predicted"/>
<name>A0A4Y6VAN9_9PROT</name>
<evidence type="ECO:0000256" key="2">
    <source>
        <dbReference type="ARBA" id="ARBA00022692"/>
    </source>
</evidence>
<evidence type="ECO:0000256" key="4">
    <source>
        <dbReference type="ARBA" id="ARBA00023136"/>
    </source>
</evidence>
<keyword evidence="3 5" id="KW-1133">Transmembrane helix</keyword>
<accession>A0A4Y6VAN9</accession>
<dbReference type="Pfam" id="PF07869">
    <property type="entry name" value="DUF1656"/>
    <property type="match status" value="1"/>
</dbReference>